<evidence type="ECO:0000256" key="1">
    <source>
        <dbReference type="ARBA" id="ARBA00008805"/>
    </source>
</evidence>
<gene>
    <name evidence="8" type="ORF">SPAPADRAFT_63241</name>
</gene>
<protein>
    <recommendedName>
        <fullName evidence="2">pyridoxal kinase</fullName>
        <ecNumber evidence="2">2.7.1.35</ecNumber>
    </recommendedName>
</protein>
<evidence type="ECO:0000256" key="3">
    <source>
        <dbReference type="ARBA" id="ARBA00022679"/>
    </source>
</evidence>
<dbReference type="InParanoid" id="G3AU16"/>
<accession>G3AU16</accession>
<sequence>MDNKSLLSISSHVVHGYVGNRVMVFPLQYAGWDVDALNTTNYSNHPGYGSFTGSPTTPDSLVEIIEGLKKIHDFRTYDIILTGYATTADVLQAIKDELIKVFQKVGTGKRPRWIVDPILGDNGRLYVSEKVIPVYKDIFSTGYVSLITPNQFEFETLTGVKLESWQDVKEAINEFDQTYKIENIVISSVSIDGQLYCVGYTSSTKKLFSIPIREIPCNFNGCGDLFTALLSNAFYNNNFAITPELISDVVTKLHKILEFSYEDECKKQNHTSTDEPIKLVRDIRVIGAKEFLVRDYTHELLHEVVYL</sequence>
<evidence type="ECO:0000256" key="4">
    <source>
        <dbReference type="ARBA" id="ARBA00022741"/>
    </source>
</evidence>
<proteinExistence type="inferred from homology"/>
<dbReference type="STRING" id="619300.G3AU16"/>
<dbReference type="InterPro" id="IPR004625">
    <property type="entry name" value="PyrdxlKinase"/>
</dbReference>
<dbReference type="CDD" id="cd01173">
    <property type="entry name" value="pyridoxal_pyridoxamine_kinase"/>
    <property type="match status" value="1"/>
</dbReference>
<dbReference type="EMBL" id="GL996505">
    <property type="protein sequence ID" value="EGW30392.1"/>
    <property type="molecule type" value="Genomic_DNA"/>
</dbReference>
<organism evidence="9">
    <name type="scientific">Spathaspora passalidarum (strain NRRL Y-27907 / 11-Y1)</name>
    <dbReference type="NCBI Taxonomy" id="619300"/>
    <lineage>
        <taxon>Eukaryota</taxon>
        <taxon>Fungi</taxon>
        <taxon>Dikarya</taxon>
        <taxon>Ascomycota</taxon>
        <taxon>Saccharomycotina</taxon>
        <taxon>Pichiomycetes</taxon>
        <taxon>Debaryomycetaceae</taxon>
        <taxon>Spathaspora</taxon>
    </lineage>
</organism>
<dbReference type="Pfam" id="PF08543">
    <property type="entry name" value="Phos_pyr_kin"/>
    <property type="match status" value="1"/>
</dbReference>
<dbReference type="PANTHER" id="PTHR10534:SF2">
    <property type="entry name" value="PYRIDOXAL KINASE"/>
    <property type="match status" value="1"/>
</dbReference>
<dbReference type="GO" id="GO:0005524">
    <property type="term" value="F:ATP binding"/>
    <property type="evidence" value="ECO:0007669"/>
    <property type="project" value="UniProtKB-KW"/>
</dbReference>
<evidence type="ECO:0000313" key="8">
    <source>
        <dbReference type="EMBL" id="EGW30392.1"/>
    </source>
</evidence>
<dbReference type="NCBIfam" id="TIGR00687">
    <property type="entry name" value="pyridox_kin"/>
    <property type="match status" value="1"/>
</dbReference>
<feature type="domain" description="Pyridoxamine kinase/Phosphomethylpyrimidine kinase" evidence="7">
    <location>
        <begin position="82"/>
        <end position="230"/>
    </location>
</feature>
<keyword evidence="6" id="KW-0067">ATP-binding</keyword>
<evidence type="ECO:0000256" key="2">
    <source>
        <dbReference type="ARBA" id="ARBA00012104"/>
    </source>
</evidence>
<keyword evidence="4" id="KW-0547">Nucleotide-binding</keyword>
<keyword evidence="9" id="KW-1185">Reference proteome</keyword>
<comment type="similarity">
    <text evidence="1">Belongs to the pyridoxine kinase family.</text>
</comment>
<dbReference type="InterPro" id="IPR029056">
    <property type="entry name" value="Ribokinase-like"/>
</dbReference>
<dbReference type="PANTHER" id="PTHR10534">
    <property type="entry name" value="PYRIDOXAL KINASE"/>
    <property type="match status" value="1"/>
</dbReference>
<dbReference type="HOGENOM" id="CLU_046496_1_0_1"/>
<dbReference type="GeneID" id="18874655"/>
<dbReference type="EC" id="2.7.1.35" evidence="2"/>
<name>G3AU16_SPAPN</name>
<keyword evidence="5" id="KW-0418">Kinase</keyword>
<evidence type="ECO:0000313" key="9">
    <source>
        <dbReference type="Proteomes" id="UP000000709"/>
    </source>
</evidence>
<dbReference type="Gene3D" id="3.40.1190.20">
    <property type="match status" value="1"/>
</dbReference>
<dbReference type="Proteomes" id="UP000000709">
    <property type="component" value="Unassembled WGS sequence"/>
</dbReference>
<dbReference type="OMA" id="FEMETLT"/>
<evidence type="ECO:0000259" key="7">
    <source>
        <dbReference type="Pfam" id="PF08543"/>
    </source>
</evidence>
<dbReference type="KEGG" id="spaa:SPAPADRAFT_63241"/>
<dbReference type="InterPro" id="IPR013749">
    <property type="entry name" value="PM/HMP-P_kinase-1"/>
</dbReference>
<dbReference type="GO" id="GO:0005829">
    <property type="term" value="C:cytosol"/>
    <property type="evidence" value="ECO:0007669"/>
    <property type="project" value="TreeGrafter"/>
</dbReference>
<dbReference type="AlphaFoldDB" id="G3AU16"/>
<dbReference type="GO" id="GO:0009443">
    <property type="term" value="P:pyridoxal 5'-phosphate salvage"/>
    <property type="evidence" value="ECO:0007669"/>
    <property type="project" value="InterPro"/>
</dbReference>
<dbReference type="SUPFAM" id="SSF53613">
    <property type="entry name" value="Ribokinase-like"/>
    <property type="match status" value="1"/>
</dbReference>
<evidence type="ECO:0000256" key="5">
    <source>
        <dbReference type="ARBA" id="ARBA00022777"/>
    </source>
</evidence>
<dbReference type="OrthoDB" id="2104723at2759"/>
<reference evidence="8 9" key="1">
    <citation type="journal article" date="2011" name="Proc. Natl. Acad. Sci. U.S.A.">
        <title>Comparative genomics of xylose-fermenting fungi for enhanced biofuel production.</title>
        <authorList>
            <person name="Wohlbach D.J."/>
            <person name="Kuo A."/>
            <person name="Sato T.K."/>
            <person name="Potts K.M."/>
            <person name="Salamov A.A."/>
            <person name="LaButti K.M."/>
            <person name="Sun H."/>
            <person name="Clum A."/>
            <person name="Pangilinan J.L."/>
            <person name="Lindquist E.A."/>
            <person name="Lucas S."/>
            <person name="Lapidus A."/>
            <person name="Jin M."/>
            <person name="Gunawan C."/>
            <person name="Balan V."/>
            <person name="Dale B.E."/>
            <person name="Jeffries T.W."/>
            <person name="Zinkel R."/>
            <person name="Barry K.W."/>
            <person name="Grigoriev I.V."/>
            <person name="Gasch A.P."/>
        </authorList>
    </citation>
    <scope>NUCLEOTIDE SEQUENCE [LARGE SCALE GENOMIC DNA]</scope>
    <source>
        <strain evidence="9">NRRL Y-27907 / 11-Y1</strain>
    </source>
</reference>
<dbReference type="GO" id="GO:0008478">
    <property type="term" value="F:pyridoxal kinase activity"/>
    <property type="evidence" value="ECO:0007669"/>
    <property type="project" value="UniProtKB-EC"/>
</dbReference>
<dbReference type="eggNOG" id="KOG2599">
    <property type="taxonomic scope" value="Eukaryota"/>
</dbReference>
<keyword evidence="3" id="KW-0808">Transferase</keyword>
<evidence type="ECO:0000256" key="6">
    <source>
        <dbReference type="ARBA" id="ARBA00022840"/>
    </source>
</evidence>
<dbReference type="RefSeq" id="XP_007377363.1">
    <property type="nucleotide sequence ID" value="XM_007377301.1"/>
</dbReference>